<keyword evidence="7" id="KW-0832">Ubl conjugation</keyword>
<dbReference type="GO" id="GO:0010887">
    <property type="term" value="P:negative regulation of cholesterol storage"/>
    <property type="evidence" value="ECO:0000318"/>
    <property type="project" value="GO_Central"/>
</dbReference>
<evidence type="ECO:0000256" key="1">
    <source>
        <dbReference type="ARBA" id="ARBA00004123"/>
    </source>
</evidence>
<dbReference type="GO" id="GO:0045923">
    <property type="term" value="P:positive regulation of fatty acid metabolic process"/>
    <property type="evidence" value="ECO:0000318"/>
    <property type="project" value="GO_Central"/>
</dbReference>
<feature type="compositionally biased region" description="Low complexity" evidence="18">
    <location>
        <begin position="185"/>
        <end position="204"/>
    </location>
</feature>
<evidence type="ECO:0000259" key="20">
    <source>
        <dbReference type="PROSITE" id="PS51843"/>
    </source>
</evidence>
<feature type="compositionally biased region" description="Low complexity" evidence="18">
    <location>
        <begin position="54"/>
        <end position="63"/>
    </location>
</feature>
<dbReference type="Reactome" id="R-CFA-9707564">
    <property type="pathway name" value="Cytoprotection by HMOX1"/>
</dbReference>
<keyword evidence="11" id="KW-0010">Activator</keyword>
<evidence type="ECO:0000256" key="15">
    <source>
        <dbReference type="ARBA" id="ARBA00032723"/>
    </source>
</evidence>
<keyword evidence="14" id="KW-0539">Nucleus</keyword>
<dbReference type="GO" id="GO:0000122">
    <property type="term" value="P:negative regulation of transcription by RNA polymerase II"/>
    <property type="evidence" value="ECO:0000318"/>
    <property type="project" value="GO_Central"/>
</dbReference>
<dbReference type="GO" id="GO:0050728">
    <property type="term" value="P:negative regulation of inflammatory response"/>
    <property type="evidence" value="ECO:0000318"/>
    <property type="project" value="GO_Central"/>
</dbReference>
<feature type="domain" description="NR LBD" evidence="20">
    <location>
        <begin position="619"/>
        <end position="846"/>
    </location>
</feature>
<evidence type="ECO:0000256" key="9">
    <source>
        <dbReference type="ARBA" id="ARBA00023121"/>
    </source>
</evidence>
<dbReference type="Proteomes" id="UP000805418">
    <property type="component" value="Chromosome 10"/>
</dbReference>
<dbReference type="GO" id="GO:0001227">
    <property type="term" value="F:DNA-binding transcription repressor activity, RNA polymerase II-specific"/>
    <property type="evidence" value="ECO:0000318"/>
    <property type="project" value="GO_Central"/>
</dbReference>
<keyword evidence="22" id="KW-1185">Reference proteome</keyword>
<sequence>MGRGRGGPAAGAGAGAGAAAARAQPGAASLARSPGGPQAAERPQVPGAGGGRARGSASRASGSRGAGRRRRGGAGPGRAGRRMRGARGAGRGVGRGGPRGPPPTRPPRERPGPRGRRAHREGPRAGSWGAPFPRRGRLGASPPGVPAAGSPRPGQTHPGPRPHGSSSEALPPCAPGRGPPPADPRAPAALAPSPALRPPRAARAQVSRGRSGGGGLPNPAPDGPARPAAGPRLPRLPELKLGRRAPNVRVRVFLRKVRGCVMRRTLRAPWVPAGLRGCGAAGERARGAGRGGGSRPGGGLRVSHCRSSRVTVTFLFQGGGELGRIQRTYRNRFLLYLRTAKAAGKGPALPRPGLPVRRAQRSAGPPQVGAQLHFQNHPVKMVDTESPICPLSPLEADDLESPLSEEFLQEMGNIQEISQSIGEDSSGSFSFTEYQYLGSGPGSDGSVITDTLSPAPSPSSVTHPAAPGGAEEPSSVALNIECRICGDRASGYHYGVHACEGCKGFFRRTIRLKLAYDKCDRSCKIQKKNRNKCQYCRFHKCLSVGMSHNAIRFGRMPRSEKAKLKAEILTCEQDPEDAETADLKSLAKRIYEAYLKNFNMNKVKARVILAGKASNNPPFVIHDMETLCMAEKTLVAKLVANGIQNKEAEVRIFHCCQCTSVETVTELTEFAKSIPGFANLDLNDQVTLLKYGVYEAIFAMLSSVMNKDGMLVAYGNGFITREFLKSLRKPFCDIMEPKFDFAMKFNALELDDSDISLFVAAIICCGDRPGLLNVGHIEKMQEGIVHVLKLHLQTNHPDNIFLFPKLLQKMADLRQLVTEHAQLVQVIKKTESDAALHPLLQEIYRDMY</sequence>
<evidence type="ECO:0000256" key="16">
    <source>
        <dbReference type="ARBA" id="ARBA00043860"/>
    </source>
</evidence>
<dbReference type="Pfam" id="PF00105">
    <property type="entry name" value="zf-C4"/>
    <property type="match status" value="1"/>
</dbReference>
<dbReference type="PANTHER" id="PTHR24082">
    <property type="entry name" value="NUCLEAR HORMONE RECEPTOR"/>
    <property type="match status" value="1"/>
</dbReference>
<evidence type="ECO:0000256" key="13">
    <source>
        <dbReference type="ARBA" id="ARBA00023170"/>
    </source>
</evidence>
<keyword evidence="6" id="KW-0862">Zinc</keyword>
<comment type="similarity">
    <text evidence="2">Belongs to the nuclear hormone receptor family. NR1 subfamily.</text>
</comment>
<feature type="compositionally biased region" description="Low complexity" evidence="18">
    <location>
        <begin position="17"/>
        <end position="28"/>
    </location>
</feature>
<protein>
    <recommendedName>
        <fullName evidence="3">Peroxisome proliferator-activated receptor alpha</fullName>
    </recommendedName>
    <alternativeName>
        <fullName evidence="15">Nuclear receptor subfamily 1 group C member 1</fullName>
    </alternativeName>
</protein>
<keyword evidence="5" id="KW-0863">Zinc-finger</keyword>
<dbReference type="InterPro" id="IPR003076">
    <property type="entry name" value="PPAR-alpha"/>
</dbReference>
<dbReference type="CDD" id="cd06932">
    <property type="entry name" value="NR_LBD_PPAR"/>
    <property type="match status" value="1"/>
</dbReference>
<dbReference type="OrthoDB" id="7634782at2759"/>
<evidence type="ECO:0000256" key="17">
    <source>
        <dbReference type="ARBA" id="ARBA00049671"/>
    </source>
</evidence>
<dbReference type="GO" id="GO:0009755">
    <property type="term" value="P:hormone-mediated signaling pathway"/>
    <property type="evidence" value="ECO:0000318"/>
    <property type="project" value="GO_Central"/>
</dbReference>
<dbReference type="GO" id="GO:0008289">
    <property type="term" value="F:lipid binding"/>
    <property type="evidence" value="ECO:0007669"/>
    <property type="project" value="UniProtKB-KW"/>
</dbReference>
<dbReference type="SUPFAM" id="SSF48508">
    <property type="entry name" value="Nuclear receptor ligand-binding domain"/>
    <property type="match status" value="1"/>
</dbReference>
<evidence type="ECO:0000256" key="10">
    <source>
        <dbReference type="ARBA" id="ARBA00023125"/>
    </source>
</evidence>
<dbReference type="GeneTree" id="ENSGT00940000157097"/>
<keyword evidence="13" id="KW-0675">Receptor</keyword>
<evidence type="ECO:0000256" key="5">
    <source>
        <dbReference type="ARBA" id="ARBA00022771"/>
    </source>
</evidence>
<dbReference type="GO" id="GO:0090575">
    <property type="term" value="C:RNA polymerase II transcription regulator complex"/>
    <property type="evidence" value="ECO:0000318"/>
    <property type="project" value="GO_Central"/>
</dbReference>
<keyword evidence="8" id="KW-0805">Transcription regulation</keyword>
<dbReference type="Ensembl" id="ENSCAFT00845018462.1">
    <property type="protein sequence ID" value="ENSCAFP00845014410.1"/>
    <property type="gene ID" value="ENSCAFG00845010405.1"/>
</dbReference>
<comment type="subcellular location">
    <subcellularLocation>
        <location evidence="1">Nucleus</location>
    </subcellularLocation>
</comment>
<organism evidence="21 22">
    <name type="scientific">Canis lupus familiaris</name>
    <name type="common">Dog</name>
    <name type="synonym">Canis familiaris</name>
    <dbReference type="NCBI Taxonomy" id="9615"/>
    <lineage>
        <taxon>Eukaryota</taxon>
        <taxon>Metazoa</taxon>
        <taxon>Chordata</taxon>
        <taxon>Craniata</taxon>
        <taxon>Vertebrata</taxon>
        <taxon>Euteleostomi</taxon>
        <taxon>Mammalia</taxon>
        <taxon>Eutheria</taxon>
        <taxon>Laurasiatheria</taxon>
        <taxon>Carnivora</taxon>
        <taxon>Caniformia</taxon>
        <taxon>Canidae</taxon>
        <taxon>Canis</taxon>
    </lineage>
</organism>
<dbReference type="InterPro" id="IPR000536">
    <property type="entry name" value="Nucl_hrmn_rcpt_lig-bd"/>
</dbReference>
<dbReference type="SUPFAM" id="SSF57716">
    <property type="entry name" value="Glucocorticoid receptor-like (DNA-binding domain)"/>
    <property type="match status" value="1"/>
</dbReference>
<dbReference type="SMART" id="SM00430">
    <property type="entry name" value="HOLI"/>
    <property type="match status" value="1"/>
</dbReference>
<evidence type="ECO:0000256" key="7">
    <source>
        <dbReference type="ARBA" id="ARBA00022843"/>
    </source>
</evidence>
<dbReference type="InterPro" id="IPR050234">
    <property type="entry name" value="Nuclear_hormone_rcpt_NR1"/>
</dbReference>
<reference evidence="21" key="1">
    <citation type="submission" date="2020-03" db="EMBL/GenBank/DDBJ databases">
        <title>Long-read based genome assembly of a Labrador retriever dog.</title>
        <authorList>
            <person name="Eory L."/>
            <person name="Zhang W."/>
            <person name="Schoenebeck J."/>
        </authorList>
    </citation>
    <scope>NUCLEOTIDE SEQUENCE [LARGE SCALE GENOMIC DNA]</scope>
    <source>
        <strain evidence="21">Labrador retriever</strain>
    </source>
</reference>
<evidence type="ECO:0000256" key="4">
    <source>
        <dbReference type="ARBA" id="ARBA00022723"/>
    </source>
</evidence>
<reference evidence="21" key="2">
    <citation type="submission" date="2025-08" db="UniProtKB">
        <authorList>
            <consortium name="Ensembl"/>
        </authorList>
    </citation>
    <scope>IDENTIFICATION</scope>
    <source>
        <strain evidence="21">Boxer</strain>
    </source>
</reference>
<dbReference type="SMART" id="SM00399">
    <property type="entry name" value="ZnF_C4"/>
    <property type="match status" value="1"/>
</dbReference>
<dbReference type="CDD" id="cd06965">
    <property type="entry name" value="NR_DBD_Ppar"/>
    <property type="match status" value="1"/>
</dbReference>
<name>A0A8I3NDH4_CANLF</name>
<dbReference type="FunFam" id="3.30.50.10:FF:000010">
    <property type="entry name" value="Peroxisome proliferator-activated receptor gamma"/>
    <property type="match status" value="1"/>
</dbReference>
<comment type="subunit">
    <text evidence="17">Heterodimer; with RXRA. This heterodimerization is required for DNA binding and transactivation activity. Interacts with NCOA3 coactivator. Interacts with CITED2; the interaction stimulates its transcriptional activity. Also interacts with PPARBP in vitro. Interacts with AKAP13, LPIN1, PRDM16 and coactivator NCOA6. Interacts with ASXL1 and ASXL2. Interacts with PER2. Interacts with SIRT1; the interaction seems to be modulated by NAD(+) levels. Interacts with CRY1 and CRY2. In hepatocytes, interacts with PAQR3 and HUWE1; the interactions promote PPARA poylubiquitination and HUWE1-mediated degradation.</text>
</comment>
<evidence type="ECO:0000256" key="11">
    <source>
        <dbReference type="ARBA" id="ARBA00023159"/>
    </source>
</evidence>
<dbReference type="PRINTS" id="PR01288">
    <property type="entry name" value="PROXISOMEPAR"/>
</dbReference>
<evidence type="ECO:0000256" key="12">
    <source>
        <dbReference type="ARBA" id="ARBA00023163"/>
    </source>
</evidence>
<evidence type="ECO:0000259" key="19">
    <source>
        <dbReference type="PROSITE" id="PS51030"/>
    </source>
</evidence>
<dbReference type="PRINTS" id="PR01289">
    <property type="entry name" value="PROXISOMPAAR"/>
</dbReference>
<dbReference type="AlphaFoldDB" id="A0A8I3NDH4"/>
<dbReference type="GO" id="GO:0030522">
    <property type="term" value="P:intracellular receptor signaling pathway"/>
    <property type="evidence" value="ECO:0000318"/>
    <property type="project" value="GO_Central"/>
</dbReference>
<dbReference type="GO" id="GO:0045944">
    <property type="term" value="P:positive regulation of transcription by RNA polymerase II"/>
    <property type="evidence" value="ECO:0000318"/>
    <property type="project" value="GO_Central"/>
</dbReference>
<feature type="domain" description="Nuclear receptor" evidence="19">
    <location>
        <begin position="479"/>
        <end position="553"/>
    </location>
</feature>
<dbReference type="GO" id="GO:0006631">
    <property type="term" value="P:fatty acid metabolic process"/>
    <property type="evidence" value="ECO:0000318"/>
    <property type="project" value="GO_Central"/>
</dbReference>
<evidence type="ECO:0000256" key="18">
    <source>
        <dbReference type="SAM" id="MobiDB-lite"/>
    </source>
</evidence>
<dbReference type="InterPro" id="IPR001723">
    <property type="entry name" value="Nuclear_hrmn_rcpt"/>
</dbReference>
<dbReference type="GO" id="GO:0000978">
    <property type="term" value="F:RNA polymerase II cis-regulatory region sequence-specific DNA binding"/>
    <property type="evidence" value="ECO:0000318"/>
    <property type="project" value="GO_Central"/>
</dbReference>
<dbReference type="Reactome" id="R-CFA-383280">
    <property type="pathway name" value="Nuclear Receptor transcription pathway"/>
</dbReference>
<evidence type="ECO:0000256" key="8">
    <source>
        <dbReference type="ARBA" id="ARBA00023015"/>
    </source>
</evidence>
<dbReference type="InterPro" id="IPR035500">
    <property type="entry name" value="NHR-like_dom_sf"/>
</dbReference>
<dbReference type="InterPro" id="IPR003074">
    <property type="entry name" value="1Cnucl_rcpt"/>
</dbReference>
<dbReference type="Gene3D" id="3.30.50.10">
    <property type="entry name" value="Erythroid Transcription Factor GATA-1, subunit A"/>
    <property type="match status" value="1"/>
</dbReference>
<dbReference type="Pfam" id="PF00104">
    <property type="entry name" value="Hormone_recep"/>
    <property type="match status" value="1"/>
</dbReference>
<reference evidence="21" key="3">
    <citation type="submission" date="2025-09" db="UniProtKB">
        <authorList>
            <consortium name="Ensembl"/>
        </authorList>
    </citation>
    <scope>IDENTIFICATION</scope>
    <source>
        <strain evidence="21">Boxer</strain>
    </source>
</reference>
<dbReference type="InterPro" id="IPR013088">
    <property type="entry name" value="Znf_NHR/GATA"/>
</dbReference>
<feature type="compositionally biased region" description="Gly residues" evidence="18">
    <location>
        <begin position="1"/>
        <end position="16"/>
    </location>
</feature>
<feature type="compositionally biased region" description="Low complexity" evidence="18">
    <location>
        <begin position="139"/>
        <end position="154"/>
    </location>
</feature>
<evidence type="ECO:0000256" key="14">
    <source>
        <dbReference type="ARBA" id="ARBA00023242"/>
    </source>
</evidence>
<dbReference type="FunFam" id="1.10.565.10:FF:000013">
    <property type="entry name" value="Peroxisome proliferator-activated receptor delta"/>
    <property type="match status" value="1"/>
</dbReference>
<evidence type="ECO:0000313" key="21">
    <source>
        <dbReference type="Ensembl" id="ENSCAFP00845014410.1"/>
    </source>
</evidence>
<dbReference type="PROSITE" id="PS51030">
    <property type="entry name" value="NUCLEAR_REC_DBD_2"/>
    <property type="match status" value="1"/>
</dbReference>
<feature type="compositionally biased region" description="Polar residues" evidence="18">
    <location>
        <begin position="446"/>
        <end position="462"/>
    </location>
</feature>
<dbReference type="GO" id="GO:0005634">
    <property type="term" value="C:nucleus"/>
    <property type="evidence" value="ECO:0000318"/>
    <property type="project" value="GO_Central"/>
</dbReference>
<keyword evidence="4" id="KW-0479">Metal-binding</keyword>
<accession>A0A8I3NDH4</accession>
<evidence type="ECO:0000256" key="3">
    <source>
        <dbReference type="ARBA" id="ARBA00019236"/>
    </source>
</evidence>
<dbReference type="InterPro" id="IPR001628">
    <property type="entry name" value="Znf_hrmn_rcpt"/>
</dbReference>
<keyword evidence="9" id="KW-0446">Lipid-binding</keyword>
<feature type="region of interest" description="Disordered" evidence="18">
    <location>
        <begin position="1"/>
        <end position="240"/>
    </location>
</feature>
<dbReference type="GO" id="GO:0030154">
    <property type="term" value="P:cell differentiation"/>
    <property type="evidence" value="ECO:0000318"/>
    <property type="project" value="GO_Central"/>
</dbReference>
<comment type="function">
    <text evidence="16">Ligand-activated transcription factor. Key regulator of lipid metabolism. Activated by the endogenous ligand 1-palmitoyl-2-oleoyl-sn-glycerol-3-phosphocholine (16:0/18:1-GPC). Activated by oleylethanolamide, a naturally occurring lipid that regulates satiety. Receptor for peroxisome proliferators such as hypolipidemic drugs and fatty acids. Regulates the peroxisomal beta-oxidation pathway of fatty acids. Functions as a transcription activator for the ACOX1 and P450 genes. Transactivation activity requires heterodimerization with RXRA and is antagonized by NR2C2. May be required for the propagation of clock information to metabolic pathways regulated by PER2.</text>
</comment>
<evidence type="ECO:0000256" key="6">
    <source>
        <dbReference type="ARBA" id="ARBA00022833"/>
    </source>
</evidence>
<proteinExistence type="inferred from homology"/>
<dbReference type="PROSITE" id="PS00031">
    <property type="entry name" value="NUCLEAR_REC_DBD_1"/>
    <property type="match status" value="1"/>
</dbReference>
<feature type="region of interest" description="Disordered" evidence="18">
    <location>
        <begin position="445"/>
        <end position="472"/>
    </location>
</feature>
<evidence type="ECO:0000313" key="22">
    <source>
        <dbReference type="Proteomes" id="UP000805418"/>
    </source>
</evidence>
<dbReference type="PRINTS" id="PR00398">
    <property type="entry name" value="STRDHORMONER"/>
</dbReference>
<evidence type="ECO:0000256" key="2">
    <source>
        <dbReference type="ARBA" id="ARBA00008092"/>
    </source>
</evidence>
<feature type="compositionally biased region" description="Gly residues" evidence="18">
    <location>
        <begin position="87"/>
        <end position="98"/>
    </location>
</feature>
<dbReference type="GO" id="GO:0008270">
    <property type="term" value="F:zinc ion binding"/>
    <property type="evidence" value="ECO:0007669"/>
    <property type="project" value="UniProtKB-KW"/>
</dbReference>
<dbReference type="Reactome" id="R-CFA-400206">
    <property type="pathway name" value="Regulation of lipid metabolism by PPARalpha"/>
</dbReference>
<dbReference type="PANTHER" id="PTHR24082:SF197">
    <property type="entry name" value="PEROXISOME PROLIFERATOR-ACTIVATED RECEPTOR ALPHA"/>
    <property type="match status" value="1"/>
</dbReference>
<feature type="compositionally biased region" description="Pro residues" evidence="18">
    <location>
        <begin position="172"/>
        <end position="184"/>
    </location>
</feature>
<dbReference type="PRINTS" id="PR00047">
    <property type="entry name" value="STROIDFINGER"/>
</dbReference>
<keyword evidence="10" id="KW-0238">DNA-binding</keyword>
<keyword evidence="12" id="KW-0804">Transcription</keyword>
<gene>
    <name evidence="21" type="primary">PPARA</name>
</gene>
<dbReference type="GO" id="GO:0004879">
    <property type="term" value="F:nuclear receptor activity"/>
    <property type="evidence" value="ECO:0000318"/>
    <property type="project" value="GO_Central"/>
</dbReference>
<dbReference type="PROSITE" id="PS51843">
    <property type="entry name" value="NR_LBD"/>
    <property type="match status" value="1"/>
</dbReference>
<dbReference type="Gene3D" id="1.10.565.10">
    <property type="entry name" value="Retinoid X Receptor"/>
    <property type="match status" value="1"/>
</dbReference>